<accession>A0ABW9JLZ5</accession>
<evidence type="ECO:0000313" key="2">
    <source>
        <dbReference type="EMBL" id="MFN0293454.1"/>
    </source>
</evidence>
<dbReference type="Pfam" id="PF16289">
    <property type="entry name" value="PIN_12"/>
    <property type="match status" value="1"/>
</dbReference>
<dbReference type="RefSeq" id="WP_138729128.1">
    <property type="nucleotide sequence ID" value="NZ_SRMP02000050.1"/>
</dbReference>
<gene>
    <name evidence="2" type="ORF">E5L68_018890</name>
</gene>
<reference evidence="2 3" key="1">
    <citation type="submission" date="2024-12" db="EMBL/GenBank/DDBJ databases">
        <authorList>
            <person name="Hu S."/>
        </authorList>
    </citation>
    <scope>NUCLEOTIDE SEQUENCE [LARGE SCALE GENOMIC DNA]</scope>
    <source>
        <strain evidence="2 3">P-25</strain>
    </source>
</reference>
<evidence type="ECO:0000313" key="3">
    <source>
        <dbReference type="Proteomes" id="UP001517367"/>
    </source>
</evidence>
<dbReference type="EMBL" id="SRMP02000050">
    <property type="protein sequence ID" value="MFN0293454.1"/>
    <property type="molecule type" value="Genomic_DNA"/>
</dbReference>
<dbReference type="Proteomes" id="UP001517367">
    <property type="component" value="Unassembled WGS sequence"/>
</dbReference>
<sequence length="364" mass="42965">MYIDIFLDTNIYRQLGQNFYEHIDYESLEDYCYSSGSEIVVAETVLREYLDYYEHEVLNKQINEIEKAFDKLKRLQKFKKVRSITLLKPADAQLVYIKKKITDAKRKIGANSMLTEGYLIDFLVDNKRENKKDNTRDFLIWLTVLWLAGKSQDRSVALISDDRIFTDNKIMKDLQAKFKLTNIEVYPSISSFLSLYGFKSPNLTAKLIEEAIPMNVIEKELLEQKDAFPSHISRFYYDANREFKLEEFKVDNMHVESFYAHKNTELGEVEIIAHVIVHVKMVFETESQQVGLAAYLLARAKEDFYLETFDMSGRPVYDEDVRFSFRLTFDENINAITSSEYLDFFPDDYYIKRIQAHIKKHNLE</sequence>
<protein>
    <submittedName>
        <fullName evidence="2">PIN domain-containing protein</fullName>
    </submittedName>
</protein>
<evidence type="ECO:0000259" key="1">
    <source>
        <dbReference type="Pfam" id="PF16289"/>
    </source>
</evidence>
<organism evidence="2 3">
    <name type="scientific">Pedobacter helvus</name>
    <dbReference type="NCBI Taxonomy" id="2563444"/>
    <lineage>
        <taxon>Bacteria</taxon>
        <taxon>Pseudomonadati</taxon>
        <taxon>Bacteroidota</taxon>
        <taxon>Sphingobacteriia</taxon>
        <taxon>Sphingobacteriales</taxon>
        <taxon>Sphingobacteriaceae</taxon>
        <taxon>Pedobacter</taxon>
    </lineage>
</organism>
<dbReference type="InterPro" id="IPR032557">
    <property type="entry name" value="DUF4935"/>
</dbReference>
<proteinExistence type="predicted"/>
<name>A0ABW9JLZ5_9SPHI</name>
<comment type="caution">
    <text evidence="2">The sequence shown here is derived from an EMBL/GenBank/DDBJ whole genome shotgun (WGS) entry which is preliminary data.</text>
</comment>
<keyword evidence="3" id="KW-1185">Reference proteome</keyword>
<feature type="domain" description="DUF4935" evidence="1">
    <location>
        <begin position="5"/>
        <end position="163"/>
    </location>
</feature>